<keyword evidence="5" id="KW-1185">Reference proteome</keyword>
<dbReference type="EMBL" id="JARWAO010000001">
    <property type="protein sequence ID" value="MDR5894547.1"/>
    <property type="molecule type" value="Genomic_DNA"/>
</dbReference>
<feature type="region of interest" description="Disordered" evidence="1">
    <location>
        <begin position="246"/>
        <end position="272"/>
    </location>
</feature>
<keyword evidence="2" id="KW-0732">Signal</keyword>
<evidence type="ECO:0000313" key="5">
    <source>
        <dbReference type="Proteomes" id="UP001269375"/>
    </source>
</evidence>
<proteinExistence type="predicted"/>
<dbReference type="PANTHER" id="PTHR21666:SF270">
    <property type="entry name" value="MUREIN HYDROLASE ACTIVATOR ENVC"/>
    <property type="match status" value="1"/>
</dbReference>
<dbReference type="RefSeq" id="WP_251593378.1">
    <property type="nucleotide sequence ID" value="NZ_JAMLJI010000002.1"/>
</dbReference>
<dbReference type="CDD" id="cd12797">
    <property type="entry name" value="M23_peptidase"/>
    <property type="match status" value="1"/>
</dbReference>
<reference evidence="4 5" key="1">
    <citation type="submission" date="2023-04" db="EMBL/GenBank/DDBJ databases">
        <title>A long-awaited taxogenomic arrangement of the family Halomonadaceae.</title>
        <authorList>
            <person name="De La Haba R."/>
            <person name="Chuvochina M."/>
            <person name="Wittouck S."/>
            <person name="Arahal D.R."/>
            <person name="Sanchez-Porro C."/>
            <person name="Hugenholtz P."/>
            <person name="Ventosa A."/>
        </authorList>
    </citation>
    <scope>NUCLEOTIDE SEQUENCE [LARGE SCALE GENOMIC DNA]</scope>
    <source>
        <strain evidence="4 5">DSM 22428</strain>
    </source>
</reference>
<dbReference type="InterPro" id="IPR011055">
    <property type="entry name" value="Dup_hybrid_motif"/>
</dbReference>
<dbReference type="Proteomes" id="UP001269375">
    <property type="component" value="Unassembled WGS sequence"/>
</dbReference>
<name>A0ABU1GR92_9GAMM</name>
<feature type="chain" id="PRO_5045490890" evidence="2">
    <location>
        <begin position="22"/>
        <end position="402"/>
    </location>
</feature>
<protein>
    <submittedName>
        <fullName evidence="4">Peptidoglycan DD-metalloendopeptidase family protein</fullName>
    </submittedName>
</protein>
<evidence type="ECO:0000256" key="1">
    <source>
        <dbReference type="SAM" id="MobiDB-lite"/>
    </source>
</evidence>
<dbReference type="InterPro" id="IPR016047">
    <property type="entry name" value="M23ase_b-sheet_dom"/>
</dbReference>
<organism evidence="4 5">
    <name type="scientific">Larsenimonas suaedae</name>
    <dbReference type="NCBI Taxonomy" id="1851019"/>
    <lineage>
        <taxon>Bacteria</taxon>
        <taxon>Pseudomonadati</taxon>
        <taxon>Pseudomonadota</taxon>
        <taxon>Gammaproteobacteria</taxon>
        <taxon>Oceanospirillales</taxon>
        <taxon>Halomonadaceae</taxon>
        <taxon>Larsenimonas</taxon>
    </lineage>
</organism>
<sequence>MRAFFNHARKALLLGCFLTLAPGFIPGALGEEVSKADLERINQTIQTTRSELDDTSSARREARSALKSAEVKLSTTHRKIDTLINQQQDIKHSLDTLNERKTTLEHDRADQQVALAKQMAGLYRLGQDPQIKLLLDQGDPTRIARFQHYLNVLNKARRERLDALAQLNQDLANNTRALKQQQSELEQNLAALTQQRDRLTAQRSTRASALERLNATYSSQRQRLASLEDDRTHVESLLENMQRQLEKAHEKARTRPQGSGLTAEEEQAEAPRTIKASGKTGTYPVTGARLLTDYRQGKGVHKNGILLAAKAGSSVRAMAGGQVVFANWLRGFGYLVIIDDASNVLTLYAHNQQLTVSTGDRVEKGAVIARVGDTGGLDQPALYFEVRKGGHPTNPLRWLSRH</sequence>
<dbReference type="Gene3D" id="2.70.70.10">
    <property type="entry name" value="Glucose Permease (Domain IIA)"/>
    <property type="match status" value="1"/>
</dbReference>
<dbReference type="InterPro" id="IPR050570">
    <property type="entry name" value="Cell_wall_metabolism_enzyme"/>
</dbReference>
<dbReference type="Pfam" id="PF01551">
    <property type="entry name" value="Peptidase_M23"/>
    <property type="match status" value="1"/>
</dbReference>
<comment type="caution">
    <text evidence="4">The sequence shown here is derived from an EMBL/GenBank/DDBJ whole genome shotgun (WGS) entry which is preliminary data.</text>
</comment>
<accession>A0ABU1GR92</accession>
<feature type="domain" description="M23ase beta-sheet core" evidence="3">
    <location>
        <begin position="302"/>
        <end position="395"/>
    </location>
</feature>
<dbReference type="PANTHER" id="PTHR21666">
    <property type="entry name" value="PEPTIDASE-RELATED"/>
    <property type="match status" value="1"/>
</dbReference>
<evidence type="ECO:0000256" key="2">
    <source>
        <dbReference type="SAM" id="SignalP"/>
    </source>
</evidence>
<feature type="signal peptide" evidence="2">
    <location>
        <begin position="1"/>
        <end position="21"/>
    </location>
</feature>
<evidence type="ECO:0000259" key="3">
    <source>
        <dbReference type="Pfam" id="PF01551"/>
    </source>
</evidence>
<gene>
    <name evidence="4" type="ORF">QC825_00505</name>
</gene>
<dbReference type="SUPFAM" id="SSF51261">
    <property type="entry name" value="Duplicated hybrid motif"/>
    <property type="match status" value="1"/>
</dbReference>
<dbReference type="Gene3D" id="6.10.250.3150">
    <property type="match status" value="1"/>
</dbReference>
<evidence type="ECO:0000313" key="4">
    <source>
        <dbReference type="EMBL" id="MDR5894547.1"/>
    </source>
</evidence>